<dbReference type="GO" id="GO:0016491">
    <property type="term" value="F:oxidoreductase activity"/>
    <property type="evidence" value="ECO:0007669"/>
    <property type="project" value="TreeGrafter"/>
</dbReference>
<dbReference type="Pfam" id="PF00106">
    <property type="entry name" value="adh_short"/>
    <property type="match status" value="1"/>
</dbReference>
<evidence type="ECO:0000313" key="1">
    <source>
        <dbReference type="EMBL" id="NES09781.1"/>
    </source>
</evidence>
<dbReference type="Proteomes" id="UP000471751">
    <property type="component" value="Unassembled WGS sequence"/>
</dbReference>
<dbReference type="AlphaFoldDB" id="A0A6I5RQ51"/>
<reference evidence="1 2" key="1">
    <citation type="submission" date="2020-02" db="EMBL/GenBank/DDBJ databases">
        <title>Broccoli isolated Pseudomonas sp.</title>
        <authorList>
            <person name="Fujikawa T."/>
            <person name="Sawada H."/>
        </authorList>
    </citation>
    <scope>NUCLEOTIDE SEQUENCE [LARGE SCALE GENOMIC DNA]</scope>
    <source>
        <strain evidence="1 2">JCM 32154</strain>
    </source>
</reference>
<dbReference type="GO" id="GO:0005737">
    <property type="term" value="C:cytoplasm"/>
    <property type="evidence" value="ECO:0007669"/>
    <property type="project" value="TreeGrafter"/>
</dbReference>
<dbReference type="PRINTS" id="PR00081">
    <property type="entry name" value="GDHRDH"/>
</dbReference>
<dbReference type="SUPFAM" id="SSF51735">
    <property type="entry name" value="NAD(P)-binding Rossmann-fold domains"/>
    <property type="match status" value="1"/>
</dbReference>
<dbReference type="Gene3D" id="3.40.50.720">
    <property type="entry name" value="NAD(P)-binding Rossmann-like Domain"/>
    <property type="match status" value="1"/>
</dbReference>
<name>A0A6I5RQ51_9PSED</name>
<organism evidence="1 2">
    <name type="scientific">Pseudomonas laurentiana</name>
    <dbReference type="NCBI Taxonomy" id="2364649"/>
    <lineage>
        <taxon>Bacteria</taxon>
        <taxon>Pseudomonadati</taxon>
        <taxon>Pseudomonadota</taxon>
        <taxon>Gammaproteobacteria</taxon>
        <taxon>Pseudomonadales</taxon>
        <taxon>Pseudomonadaceae</taxon>
        <taxon>Pseudomonas</taxon>
    </lineage>
</organism>
<dbReference type="PANTHER" id="PTHR43544">
    <property type="entry name" value="SHORT-CHAIN DEHYDROGENASE/REDUCTASE"/>
    <property type="match status" value="1"/>
</dbReference>
<dbReference type="EMBL" id="JAAHBT010000074">
    <property type="protein sequence ID" value="NES09781.1"/>
    <property type="molecule type" value="Genomic_DNA"/>
</dbReference>
<accession>A0A6I5RQ51</accession>
<evidence type="ECO:0000313" key="2">
    <source>
        <dbReference type="Proteomes" id="UP000471751"/>
    </source>
</evidence>
<protein>
    <submittedName>
        <fullName evidence="1">SDR family NAD(P)-dependent oxidoreductase</fullName>
    </submittedName>
</protein>
<gene>
    <name evidence="1" type="ORF">G3O07_08605</name>
</gene>
<proteinExistence type="predicted"/>
<dbReference type="InterPro" id="IPR002347">
    <property type="entry name" value="SDR_fam"/>
</dbReference>
<dbReference type="InterPro" id="IPR051468">
    <property type="entry name" value="Fungal_SecMetab_SDRs"/>
</dbReference>
<keyword evidence="2" id="KW-1185">Reference proteome</keyword>
<sequence length="228" mass="24165">MNSLPEGYRALVIGASGAIGGAFVDVLREDPRCAEVHCLGRSTRPSLDLTDPQSISMAAQSYEGQPPFDLIVLAAGVLYGDGFMPEKALESLNQEQLLATFQINAIGPALVLRDFVPLLGSNGLLAVLSAKVGSIADNRLGGWYSYRASKAALNMLLKTAAIEAARRWPGKRLVALHPGTVASALSRPFRPAARAPREAVADMLAVLDGVTAADSGAFFSYQGERLPW</sequence>
<comment type="caution">
    <text evidence="1">The sequence shown here is derived from an EMBL/GenBank/DDBJ whole genome shotgun (WGS) entry which is preliminary data.</text>
</comment>
<dbReference type="InterPro" id="IPR036291">
    <property type="entry name" value="NAD(P)-bd_dom_sf"/>
</dbReference>
<dbReference type="PANTHER" id="PTHR43544:SF12">
    <property type="entry name" value="NAD(P)-BINDING ROSSMANN-FOLD SUPERFAMILY PROTEIN"/>
    <property type="match status" value="1"/>
</dbReference>
<dbReference type="RefSeq" id="WP_163934779.1">
    <property type="nucleotide sequence ID" value="NZ_BMQU01000016.1"/>
</dbReference>